<dbReference type="STRING" id="407022.SAMN05661044_02762"/>
<keyword evidence="2" id="KW-0489">Methyltransferase</keyword>
<dbReference type="InterPro" id="IPR041698">
    <property type="entry name" value="Methyltransf_25"/>
</dbReference>
<keyword evidence="2" id="KW-0808">Transferase</keyword>
<name>A0A1H7QX89_OLID1</name>
<dbReference type="SUPFAM" id="SSF53335">
    <property type="entry name" value="S-adenosyl-L-methionine-dependent methyltransferases"/>
    <property type="match status" value="1"/>
</dbReference>
<dbReference type="CDD" id="cd02440">
    <property type="entry name" value="AdoMet_MTases"/>
    <property type="match status" value="1"/>
</dbReference>
<dbReference type="EMBL" id="FOAF01000002">
    <property type="protein sequence ID" value="SEL52621.1"/>
    <property type="molecule type" value="Genomic_DNA"/>
</dbReference>
<dbReference type="PANTHER" id="PTHR43591">
    <property type="entry name" value="METHYLTRANSFERASE"/>
    <property type="match status" value="1"/>
</dbReference>
<gene>
    <name evidence="2" type="ORF">SAMN05661044_02762</name>
</gene>
<accession>A0A1H7QX89</accession>
<evidence type="ECO:0000313" key="3">
    <source>
        <dbReference type="Proteomes" id="UP000199421"/>
    </source>
</evidence>
<dbReference type="RefSeq" id="WP_093325236.1">
    <property type="nucleotide sequence ID" value="NZ_FOAF01000002.1"/>
</dbReference>
<dbReference type="InterPro" id="IPR029063">
    <property type="entry name" value="SAM-dependent_MTases_sf"/>
</dbReference>
<dbReference type="Gene3D" id="3.40.50.150">
    <property type="entry name" value="Vaccinia Virus protein VP39"/>
    <property type="match status" value="1"/>
</dbReference>
<evidence type="ECO:0000313" key="2">
    <source>
        <dbReference type="EMBL" id="SEL52621.1"/>
    </source>
</evidence>
<dbReference type="OrthoDB" id="9789123at2"/>
<reference evidence="3" key="1">
    <citation type="submission" date="2016-10" db="EMBL/GenBank/DDBJ databases">
        <authorList>
            <person name="Varghese N."/>
            <person name="Submissions S."/>
        </authorList>
    </citation>
    <scope>NUCLEOTIDE SEQUENCE [LARGE SCALE GENOMIC DNA]</scope>
    <source>
        <strain evidence="3">DSM 18733</strain>
    </source>
</reference>
<protein>
    <submittedName>
        <fullName evidence="2">Methyltransferase domain-containing protein</fullName>
    </submittedName>
</protein>
<dbReference type="GO" id="GO:0032259">
    <property type="term" value="P:methylation"/>
    <property type="evidence" value="ECO:0007669"/>
    <property type="project" value="UniProtKB-KW"/>
</dbReference>
<dbReference type="Proteomes" id="UP000199421">
    <property type="component" value="Unassembled WGS sequence"/>
</dbReference>
<dbReference type="Pfam" id="PF13649">
    <property type="entry name" value="Methyltransf_25"/>
    <property type="match status" value="1"/>
</dbReference>
<dbReference type="GO" id="GO:0008168">
    <property type="term" value="F:methyltransferase activity"/>
    <property type="evidence" value="ECO:0007669"/>
    <property type="project" value="UniProtKB-KW"/>
</dbReference>
<proteinExistence type="predicted"/>
<organism evidence="2 3">
    <name type="scientific">Olivibacter domesticus</name>
    <name type="common">Pseudosphingobacterium domesticum</name>
    <dbReference type="NCBI Taxonomy" id="407022"/>
    <lineage>
        <taxon>Bacteria</taxon>
        <taxon>Pseudomonadati</taxon>
        <taxon>Bacteroidota</taxon>
        <taxon>Sphingobacteriia</taxon>
        <taxon>Sphingobacteriales</taxon>
        <taxon>Sphingobacteriaceae</taxon>
        <taxon>Olivibacter</taxon>
    </lineage>
</organism>
<dbReference type="PANTHER" id="PTHR43591:SF24">
    <property type="entry name" value="2-METHOXY-6-POLYPRENYL-1,4-BENZOQUINOL METHYLASE, MITOCHONDRIAL"/>
    <property type="match status" value="1"/>
</dbReference>
<sequence>MEQEIIETIIDFFKNNERQGPGSNDATIRALNFVDDYENFKNILDVGCGTGSQTFALAQKTNANIFAVDLLPGFLKVLDERATSSGLQDRITTREANMDNLPFDSETFNMIWSEGAIYHIGFEKGLLQWNRFLKEGGYLVVSELSWITNRRPQEVTDYWMLNYPEIDLISNKMKTIEQSGYLPIGCFTLPSSAWDNYYHPVIKKVASSIGKQSNDSPMASFLDRVVEEIFIYQKYGRFYNYAFYIMKKPYGSY</sequence>
<dbReference type="AlphaFoldDB" id="A0A1H7QX89"/>
<keyword evidence="3" id="KW-1185">Reference proteome</keyword>
<evidence type="ECO:0000259" key="1">
    <source>
        <dbReference type="Pfam" id="PF13649"/>
    </source>
</evidence>
<feature type="domain" description="Methyltransferase" evidence="1">
    <location>
        <begin position="43"/>
        <end position="137"/>
    </location>
</feature>